<protein>
    <submittedName>
        <fullName evidence="2">Uncharacterized protein</fullName>
    </submittedName>
</protein>
<feature type="coiled-coil region" evidence="1">
    <location>
        <begin position="213"/>
        <end position="266"/>
    </location>
</feature>
<dbReference type="Proteomes" id="UP001458880">
    <property type="component" value="Unassembled WGS sequence"/>
</dbReference>
<organism evidence="2 3">
    <name type="scientific">Popillia japonica</name>
    <name type="common">Japanese beetle</name>
    <dbReference type="NCBI Taxonomy" id="7064"/>
    <lineage>
        <taxon>Eukaryota</taxon>
        <taxon>Metazoa</taxon>
        <taxon>Ecdysozoa</taxon>
        <taxon>Arthropoda</taxon>
        <taxon>Hexapoda</taxon>
        <taxon>Insecta</taxon>
        <taxon>Pterygota</taxon>
        <taxon>Neoptera</taxon>
        <taxon>Endopterygota</taxon>
        <taxon>Coleoptera</taxon>
        <taxon>Polyphaga</taxon>
        <taxon>Scarabaeiformia</taxon>
        <taxon>Scarabaeidae</taxon>
        <taxon>Rutelinae</taxon>
        <taxon>Popillia</taxon>
    </lineage>
</organism>
<evidence type="ECO:0000313" key="2">
    <source>
        <dbReference type="EMBL" id="KAK9680411.1"/>
    </source>
</evidence>
<accession>A0AAW1HVJ5</accession>
<proteinExistence type="predicted"/>
<dbReference type="EMBL" id="JASPKY010000902">
    <property type="protein sequence ID" value="KAK9680411.1"/>
    <property type="molecule type" value="Genomic_DNA"/>
</dbReference>
<keyword evidence="1" id="KW-0175">Coiled coil</keyword>
<sequence>MKEEIGACENRDEMLGEARKNANENNCEFRYTRRKEFIPDTTRKLSMRVCSGEGWRRNKKEKKGIETRRLDDIMNRTTRLLKTSVEKNPELEWARIQAIIAEVAGEVLVKVNKTKNKDWFDAECKQELEYGRQAKTIENHMMNKDKTLGQRISFYRSKGETLIGDIHEKLNKWAEYVGELLNPESGANEGPNNGFQGMLEEEGNNMAINEPTEQEVEDEIKKLKDNKRSGENAISAERLREGAQLLQSQLGEASAAEITLNRLQENRSMLFLLLFLTSGEAVKFVTLGELYGQTAGRMENLMHETNLIMLSSKFS</sequence>
<comment type="caution">
    <text evidence="2">The sequence shown here is derived from an EMBL/GenBank/DDBJ whole genome shotgun (WGS) entry which is preliminary data.</text>
</comment>
<name>A0AAW1HVJ5_POPJA</name>
<gene>
    <name evidence="2" type="ORF">QE152_g39112</name>
</gene>
<reference evidence="2 3" key="1">
    <citation type="journal article" date="2024" name="BMC Genomics">
        <title>De novo assembly and annotation of Popillia japonica's genome with initial clues to its potential as an invasive pest.</title>
        <authorList>
            <person name="Cucini C."/>
            <person name="Boschi S."/>
            <person name="Funari R."/>
            <person name="Cardaioli E."/>
            <person name="Iannotti N."/>
            <person name="Marturano G."/>
            <person name="Paoli F."/>
            <person name="Bruttini M."/>
            <person name="Carapelli A."/>
            <person name="Frati F."/>
            <person name="Nardi F."/>
        </authorList>
    </citation>
    <scope>NUCLEOTIDE SEQUENCE [LARGE SCALE GENOMIC DNA]</scope>
    <source>
        <strain evidence="2">DMR45628</strain>
    </source>
</reference>
<keyword evidence="3" id="KW-1185">Reference proteome</keyword>
<evidence type="ECO:0000313" key="3">
    <source>
        <dbReference type="Proteomes" id="UP001458880"/>
    </source>
</evidence>
<evidence type="ECO:0000256" key="1">
    <source>
        <dbReference type="SAM" id="Coils"/>
    </source>
</evidence>
<dbReference type="AlphaFoldDB" id="A0AAW1HVJ5"/>